<evidence type="ECO:0000313" key="2">
    <source>
        <dbReference type="Proteomes" id="UP001165060"/>
    </source>
</evidence>
<dbReference type="Proteomes" id="UP001165060">
    <property type="component" value="Unassembled WGS sequence"/>
</dbReference>
<organism evidence="1 2">
    <name type="scientific">Tetraparma gracilis</name>
    <dbReference type="NCBI Taxonomy" id="2962635"/>
    <lineage>
        <taxon>Eukaryota</taxon>
        <taxon>Sar</taxon>
        <taxon>Stramenopiles</taxon>
        <taxon>Ochrophyta</taxon>
        <taxon>Bolidophyceae</taxon>
        <taxon>Parmales</taxon>
        <taxon>Triparmaceae</taxon>
        <taxon>Tetraparma</taxon>
    </lineage>
</organism>
<gene>
    <name evidence="1" type="ORF">TeGR_g13550</name>
</gene>
<sequence>MAPSSPSPPHVNAHALFPSDPSAASSYLAAYSSFLAQSPPPAGPLLLQADHSPPAALAKLQPCEECVLLAVFRPLTDAALYRDFALGRDPNRDAAGHDAAGHDAAGHDGDADAALLADAAFLRRYASLQKGAGRAGGRAARALVGAGGGGVLLAGGGGNYSPGGEAGGEEVRFGGVRGLALALLGAAGEGGAALDEGLLALAEEEEGEFQRFRERAEGTERWREREAAIKKKFASHMNSMNSF</sequence>
<reference evidence="1 2" key="1">
    <citation type="journal article" date="2023" name="Commun. Biol.">
        <title>Genome analysis of Parmales, the sister group of diatoms, reveals the evolutionary specialization of diatoms from phago-mixotrophs to photoautotrophs.</title>
        <authorList>
            <person name="Ban H."/>
            <person name="Sato S."/>
            <person name="Yoshikawa S."/>
            <person name="Yamada K."/>
            <person name="Nakamura Y."/>
            <person name="Ichinomiya M."/>
            <person name="Sato N."/>
            <person name="Blanc-Mathieu R."/>
            <person name="Endo H."/>
            <person name="Kuwata A."/>
            <person name="Ogata H."/>
        </authorList>
    </citation>
    <scope>NUCLEOTIDE SEQUENCE [LARGE SCALE GENOMIC DNA]</scope>
</reference>
<evidence type="ECO:0000313" key="1">
    <source>
        <dbReference type="EMBL" id="GMI42444.1"/>
    </source>
</evidence>
<protein>
    <submittedName>
        <fullName evidence="1">Uncharacterized protein</fullName>
    </submittedName>
</protein>
<name>A0ABQ6N8I3_9STRA</name>
<proteinExistence type="predicted"/>
<comment type="caution">
    <text evidence="1">The sequence shown here is derived from an EMBL/GenBank/DDBJ whole genome shotgun (WGS) entry which is preliminary data.</text>
</comment>
<dbReference type="EMBL" id="BRYB01001067">
    <property type="protein sequence ID" value="GMI42444.1"/>
    <property type="molecule type" value="Genomic_DNA"/>
</dbReference>
<keyword evidence="2" id="KW-1185">Reference proteome</keyword>
<accession>A0ABQ6N8I3</accession>